<name>A0A146LW31_LYGHE</name>
<evidence type="ECO:0000313" key="1">
    <source>
        <dbReference type="EMBL" id="JAQ10902.1"/>
    </source>
</evidence>
<proteinExistence type="predicted"/>
<dbReference type="AlphaFoldDB" id="A0A146LW31"/>
<organism evidence="1">
    <name type="scientific">Lygus hesperus</name>
    <name type="common">Western plant bug</name>
    <dbReference type="NCBI Taxonomy" id="30085"/>
    <lineage>
        <taxon>Eukaryota</taxon>
        <taxon>Metazoa</taxon>
        <taxon>Ecdysozoa</taxon>
        <taxon>Arthropoda</taxon>
        <taxon>Hexapoda</taxon>
        <taxon>Insecta</taxon>
        <taxon>Pterygota</taxon>
        <taxon>Neoptera</taxon>
        <taxon>Paraneoptera</taxon>
        <taxon>Hemiptera</taxon>
        <taxon>Heteroptera</taxon>
        <taxon>Panheteroptera</taxon>
        <taxon>Cimicomorpha</taxon>
        <taxon>Miridae</taxon>
        <taxon>Mirini</taxon>
        <taxon>Lygus</taxon>
    </lineage>
</organism>
<sequence>MVTSIVFVPIHVFLHPQVATGSRFSPVALVLRFVLMIVSGKSVLDGVNLPYQHVVPRDAATWQANKASLQGVHKPPRGVYAERTCVVSPPHPYTLLHPWLPYITTPSRLIVLHPFCDQCGVACLRVTMTKMSTRIAVACVHYCP</sequence>
<reference evidence="1" key="1">
    <citation type="journal article" date="2016" name="Gigascience">
        <title>De novo construction of an expanded transcriptome assembly for the western tarnished plant bug, Lygus hesperus.</title>
        <authorList>
            <person name="Tassone E.E."/>
            <person name="Geib S.M."/>
            <person name="Hall B."/>
            <person name="Fabrick J.A."/>
            <person name="Brent C.S."/>
            <person name="Hull J.J."/>
        </authorList>
    </citation>
    <scope>NUCLEOTIDE SEQUENCE</scope>
</reference>
<dbReference type="EMBL" id="GDHC01007727">
    <property type="protein sequence ID" value="JAQ10902.1"/>
    <property type="molecule type" value="Transcribed_RNA"/>
</dbReference>
<gene>
    <name evidence="1" type="ORF">g.27672</name>
</gene>
<accession>A0A146LW31</accession>
<protein>
    <submittedName>
        <fullName evidence="1">Uncharacterized protein</fullName>
    </submittedName>
</protein>